<dbReference type="EMBL" id="CAHP01000060">
    <property type="protein sequence ID" value="CCG43234.1"/>
    <property type="molecule type" value="Genomic_DNA"/>
</dbReference>
<gene>
    <name evidence="1" type="ORF">PHAMO_80025</name>
</gene>
<reference evidence="1 2" key="1">
    <citation type="journal article" date="2012" name="J. Bacteriol.">
        <title>Draft Genome Sequence of the Purple Photosynthetic Bacterium Phaeospirillum molischianum DSM120, a Particularly Versatile Bacterium.</title>
        <authorList>
            <person name="Duquesne K."/>
            <person name="Prima V."/>
            <person name="Ji B."/>
            <person name="Rouy Z."/>
            <person name="Medigue C."/>
            <person name="Talla E."/>
            <person name="Sturgis J.N."/>
        </authorList>
    </citation>
    <scope>NUCLEOTIDE SEQUENCE [LARGE SCALE GENOMIC DNA]</scope>
    <source>
        <strain evidence="2">DSM120</strain>
    </source>
</reference>
<dbReference type="RefSeq" id="WP_002731282.1">
    <property type="nucleotide sequence ID" value="NZ_CAHP01000060.1"/>
</dbReference>
<proteinExistence type="predicted"/>
<comment type="caution">
    <text evidence="1">The sequence shown here is derived from an EMBL/GenBank/DDBJ whole genome shotgun (WGS) entry which is preliminary data.</text>
</comment>
<evidence type="ECO:0000313" key="1">
    <source>
        <dbReference type="EMBL" id="CCG43234.1"/>
    </source>
</evidence>
<dbReference type="STRING" id="1150626.PHAMO_80025"/>
<keyword evidence="2" id="KW-1185">Reference proteome</keyword>
<organism evidence="1 2">
    <name type="scientific">Magnetospirillum molischianum DSM 120</name>
    <dbReference type="NCBI Taxonomy" id="1150626"/>
    <lineage>
        <taxon>Bacteria</taxon>
        <taxon>Pseudomonadati</taxon>
        <taxon>Pseudomonadota</taxon>
        <taxon>Alphaproteobacteria</taxon>
        <taxon>Rhodospirillales</taxon>
        <taxon>Rhodospirillaceae</taxon>
        <taxon>Magnetospirillum</taxon>
    </lineage>
</organism>
<evidence type="ECO:0000313" key="2">
    <source>
        <dbReference type="Proteomes" id="UP000004169"/>
    </source>
</evidence>
<dbReference type="AlphaFoldDB" id="H8FXZ6"/>
<name>H8FXZ6_MAGML</name>
<protein>
    <submittedName>
        <fullName evidence="1">Uncharacterized protein</fullName>
    </submittedName>
</protein>
<accession>H8FXZ6</accession>
<dbReference type="Proteomes" id="UP000004169">
    <property type="component" value="Unassembled WGS sequence"/>
</dbReference>
<sequence>MAIRALKLDTLADVLSAKVPFWERVQLDTMPLTSGAAAEIVPVKRRPGSALNPDWKSW</sequence>